<keyword evidence="2" id="KW-0812">Transmembrane</keyword>
<feature type="region of interest" description="Disordered" evidence="1">
    <location>
        <begin position="1"/>
        <end position="28"/>
    </location>
</feature>
<comment type="caution">
    <text evidence="3">The sequence shown here is derived from an EMBL/GenBank/DDBJ whole genome shotgun (WGS) entry which is preliminary data.</text>
</comment>
<keyword evidence="2" id="KW-1133">Transmembrane helix</keyword>
<name>A0ABX1VD57_9PLAN</name>
<gene>
    <name evidence="3" type="ORF">LzC2_13060</name>
</gene>
<reference evidence="3 4" key="1">
    <citation type="journal article" date="2020" name="Syst. Appl. Microbiol.">
        <title>Alienimonas chondri sp. nov., a novel planctomycete isolated from the biofilm of the red alga Chondrus crispus.</title>
        <authorList>
            <person name="Vitorino I."/>
            <person name="Albuquerque L."/>
            <person name="Wiegand S."/>
            <person name="Kallscheuer N."/>
            <person name="da Costa M.S."/>
            <person name="Lobo-da-Cunha A."/>
            <person name="Jogler C."/>
            <person name="Lage O.M."/>
        </authorList>
    </citation>
    <scope>NUCLEOTIDE SEQUENCE [LARGE SCALE GENOMIC DNA]</scope>
    <source>
        <strain evidence="3 4">LzC2</strain>
    </source>
</reference>
<protein>
    <recommendedName>
        <fullName evidence="5">Zinc ribbon domain-containing protein</fullName>
    </recommendedName>
</protein>
<dbReference type="Proteomes" id="UP000609651">
    <property type="component" value="Unassembled WGS sequence"/>
</dbReference>
<feature type="compositionally biased region" description="Acidic residues" evidence="1">
    <location>
        <begin position="1"/>
        <end position="25"/>
    </location>
</feature>
<proteinExistence type="predicted"/>
<evidence type="ECO:0000256" key="1">
    <source>
        <dbReference type="SAM" id="MobiDB-lite"/>
    </source>
</evidence>
<evidence type="ECO:0000313" key="3">
    <source>
        <dbReference type="EMBL" id="NNJ25238.1"/>
    </source>
</evidence>
<dbReference type="EMBL" id="WTPX01000029">
    <property type="protein sequence ID" value="NNJ25238.1"/>
    <property type="molecule type" value="Genomic_DNA"/>
</dbReference>
<dbReference type="RefSeq" id="WP_171185025.1">
    <property type="nucleotide sequence ID" value="NZ_WTPX01000029.1"/>
</dbReference>
<feature type="transmembrane region" description="Helical" evidence="2">
    <location>
        <begin position="63"/>
        <end position="85"/>
    </location>
</feature>
<accession>A0ABX1VD57</accession>
<evidence type="ECO:0000256" key="2">
    <source>
        <dbReference type="SAM" id="Phobius"/>
    </source>
</evidence>
<evidence type="ECO:0008006" key="5">
    <source>
        <dbReference type="Google" id="ProtNLM"/>
    </source>
</evidence>
<organism evidence="3 4">
    <name type="scientific">Alienimonas chondri</name>
    <dbReference type="NCBI Taxonomy" id="2681879"/>
    <lineage>
        <taxon>Bacteria</taxon>
        <taxon>Pseudomonadati</taxon>
        <taxon>Planctomycetota</taxon>
        <taxon>Planctomycetia</taxon>
        <taxon>Planctomycetales</taxon>
        <taxon>Planctomycetaceae</taxon>
        <taxon>Alienimonas</taxon>
    </lineage>
</organism>
<evidence type="ECO:0000313" key="4">
    <source>
        <dbReference type="Proteomes" id="UP000609651"/>
    </source>
</evidence>
<keyword evidence="2" id="KW-0472">Membrane</keyword>
<keyword evidence="4" id="KW-1185">Reference proteome</keyword>
<sequence>MAWDDDSGEFEPYEDDAYGDDDAEELPCPSCGEPVYEETQRCPYCGDYITPGRSTALRNVPQWAVTLGVIGVVATIFALLGGMAIF</sequence>